<dbReference type="OrthoDB" id="6021263at2759"/>
<keyword evidence="1" id="KW-0732">Signal</keyword>
<sequence length="214" mass="24076">MPAPAPLPKRPILSLPFLLPFCSESTVLAQRNQSTYRRLKQRLRAKPEASFGQSPTQKYDHIVYNPPSSAPSVYRTPTKFLPPNDIRRKLRSDSDFDITSTPHSLPLVSKRSSPKKNILTAKEVDEIRQLRLKDPVTWSRGNLGPPLWLQHPFCCNVSKFGQRGDGIALVGATSWKDVPATRPFIVEYPKTDSPSKPGLRTSDMETDILCLDKI</sequence>
<name>A0A0J8QJ82_COCIT</name>
<dbReference type="GO" id="GO:0003735">
    <property type="term" value="F:structural constituent of ribosome"/>
    <property type="evidence" value="ECO:0007669"/>
    <property type="project" value="TreeGrafter"/>
</dbReference>
<dbReference type="STRING" id="454286.A0A0J8QJ82"/>
<feature type="signal peptide" evidence="1">
    <location>
        <begin position="1"/>
        <end position="29"/>
    </location>
</feature>
<feature type="chain" id="PRO_5005307658" evidence="1">
    <location>
        <begin position="30"/>
        <end position="214"/>
    </location>
</feature>
<dbReference type="PANTHER" id="PTHR28266:SF1">
    <property type="entry name" value="LARGE RIBOSOMAL SUBUNIT PROTEIN ML58"/>
    <property type="match status" value="1"/>
</dbReference>
<proteinExistence type="predicted"/>
<dbReference type="GO" id="GO:0005762">
    <property type="term" value="C:mitochondrial large ribosomal subunit"/>
    <property type="evidence" value="ECO:0007669"/>
    <property type="project" value="TreeGrafter"/>
</dbReference>
<dbReference type="InterPro" id="IPR024388">
    <property type="entry name" value="Ribosomal_mL58"/>
</dbReference>
<dbReference type="Proteomes" id="UP000054559">
    <property type="component" value="Unassembled WGS sequence"/>
</dbReference>
<dbReference type="EMBL" id="DS268219">
    <property type="protein sequence ID" value="KMU72520.1"/>
    <property type="molecule type" value="Genomic_DNA"/>
</dbReference>
<accession>A0A0J8QJ82</accession>
<gene>
    <name evidence="2" type="ORF">CISG_09507</name>
</gene>
<dbReference type="AlphaFoldDB" id="A0A0J8QJ82"/>
<evidence type="ECO:0000313" key="2">
    <source>
        <dbReference type="EMBL" id="KMU72520.1"/>
    </source>
</evidence>
<evidence type="ECO:0000313" key="3">
    <source>
        <dbReference type="Proteomes" id="UP000054559"/>
    </source>
</evidence>
<organism evidence="2 3">
    <name type="scientific">Coccidioides immitis RMSCC 3703</name>
    <dbReference type="NCBI Taxonomy" id="454286"/>
    <lineage>
        <taxon>Eukaryota</taxon>
        <taxon>Fungi</taxon>
        <taxon>Dikarya</taxon>
        <taxon>Ascomycota</taxon>
        <taxon>Pezizomycotina</taxon>
        <taxon>Eurotiomycetes</taxon>
        <taxon>Eurotiomycetidae</taxon>
        <taxon>Onygenales</taxon>
        <taxon>Onygenaceae</taxon>
        <taxon>Coccidioides</taxon>
    </lineage>
</organism>
<dbReference type="Pfam" id="PF12824">
    <property type="entry name" value="MRP-L20"/>
    <property type="match status" value="1"/>
</dbReference>
<dbReference type="PANTHER" id="PTHR28266">
    <property type="entry name" value="54S RIBOSOMAL PROTEIN L20, MITOCHONDRIAL"/>
    <property type="match status" value="1"/>
</dbReference>
<protein>
    <submittedName>
        <fullName evidence="2">Uncharacterized protein</fullName>
    </submittedName>
</protein>
<evidence type="ECO:0000256" key="1">
    <source>
        <dbReference type="SAM" id="SignalP"/>
    </source>
</evidence>
<reference evidence="3" key="1">
    <citation type="journal article" date="2010" name="Genome Res.">
        <title>Population genomic sequencing of Coccidioides fungi reveals recent hybridization and transposon control.</title>
        <authorList>
            <person name="Neafsey D.E."/>
            <person name="Barker B.M."/>
            <person name="Sharpton T.J."/>
            <person name="Stajich J.E."/>
            <person name="Park D.J."/>
            <person name="Whiston E."/>
            <person name="Hung C.-Y."/>
            <person name="McMahan C."/>
            <person name="White J."/>
            <person name="Sykes S."/>
            <person name="Heiman D."/>
            <person name="Young S."/>
            <person name="Zeng Q."/>
            <person name="Abouelleil A."/>
            <person name="Aftuck L."/>
            <person name="Bessette D."/>
            <person name="Brown A."/>
            <person name="FitzGerald M."/>
            <person name="Lui A."/>
            <person name="Macdonald J.P."/>
            <person name="Priest M."/>
            <person name="Orbach M.J."/>
            <person name="Galgiani J.N."/>
            <person name="Kirkland T.N."/>
            <person name="Cole G.T."/>
            <person name="Birren B.W."/>
            <person name="Henn M.R."/>
            <person name="Taylor J.W."/>
            <person name="Rounsley S.D."/>
        </authorList>
    </citation>
    <scope>NUCLEOTIDE SEQUENCE [LARGE SCALE GENOMIC DNA]</scope>
    <source>
        <strain evidence="3">RMSCC 3703</strain>
    </source>
</reference>